<keyword evidence="4" id="KW-1015">Disulfide bond</keyword>
<evidence type="ECO:0000313" key="7">
    <source>
        <dbReference type="Proteomes" id="UP001234178"/>
    </source>
</evidence>
<evidence type="ECO:0000313" key="6">
    <source>
        <dbReference type="EMBL" id="KAK4029463.1"/>
    </source>
</evidence>
<dbReference type="InterPro" id="IPR004133">
    <property type="entry name" value="DAN_dom"/>
</dbReference>
<evidence type="ECO:0000256" key="4">
    <source>
        <dbReference type="ARBA" id="ARBA00023157"/>
    </source>
</evidence>
<keyword evidence="7" id="KW-1185">Reference proteome</keyword>
<feature type="domain" description="DAN" evidence="5">
    <location>
        <begin position="39"/>
        <end position="83"/>
    </location>
</feature>
<accession>A0ABR0AWF8</accession>
<organism evidence="6 7">
    <name type="scientific">Daphnia magna</name>
    <dbReference type="NCBI Taxonomy" id="35525"/>
    <lineage>
        <taxon>Eukaryota</taxon>
        <taxon>Metazoa</taxon>
        <taxon>Ecdysozoa</taxon>
        <taxon>Arthropoda</taxon>
        <taxon>Crustacea</taxon>
        <taxon>Branchiopoda</taxon>
        <taxon>Diplostraca</taxon>
        <taxon>Cladocera</taxon>
        <taxon>Anomopoda</taxon>
        <taxon>Daphniidae</taxon>
        <taxon>Daphnia</taxon>
    </lineage>
</organism>
<gene>
    <name evidence="6" type="ORF">OUZ56_022454</name>
</gene>
<dbReference type="Gene3D" id="2.10.90.10">
    <property type="entry name" value="Cystine-knot cytokines"/>
    <property type="match status" value="1"/>
</dbReference>
<keyword evidence="3" id="KW-0732">Signal</keyword>
<dbReference type="Pfam" id="PF03045">
    <property type="entry name" value="DAN"/>
    <property type="match status" value="1"/>
</dbReference>
<proteinExistence type="predicted"/>
<evidence type="ECO:0000256" key="2">
    <source>
        <dbReference type="ARBA" id="ARBA00022525"/>
    </source>
</evidence>
<evidence type="ECO:0000256" key="1">
    <source>
        <dbReference type="ARBA" id="ARBA00004613"/>
    </source>
</evidence>
<reference evidence="6 7" key="1">
    <citation type="journal article" date="2023" name="Nucleic Acids Res.">
        <title>The hologenome of Daphnia magna reveals possible DNA methylation and microbiome-mediated evolution of the host genome.</title>
        <authorList>
            <person name="Chaturvedi A."/>
            <person name="Li X."/>
            <person name="Dhandapani V."/>
            <person name="Marshall H."/>
            <person name="Kissane S."/>
            <person name="Cuenca-Cambronero M."/>
            <person name="Asole G."/>
            <person name="Calvet F."/>
            <person name="Ruiz-Romero M."/>
            <person name="Marangio P."/>
            <person name="Guigo R."/>
            <person name="Rago D."/>
            <person name="Mirbahai L."/>
            <person name="Eastwood N."/>
            <person name="Colbourne J.K."/>
            <person name="Zhou J."/>
            <person name="Mallon E."/>
            <person name="Orsini L."/>
        </authorList>
    </citation>
    <scope>NUCLEOTIDE SEQUENCE [LARGE SCALE GENOMIC DNA]</scope>
    <source>
        <strain evidence="6">LRV0_1</strain>
    </source>
</reference>
<dbReference type="Proteomes" id="UP001234178">
    <property type="component" value="Unassembled WGS sequence"/>
</dbReference>
<dbReference type="InterPro" id="IPR029034">
    <property type="entry name" value="Cystine-knot_cytokine"/>
</dbReference>
<evidence type="ECO:0000259" key="5">
    <source>
        <dbReference type="Pfam" id="PF03045"/>
    </source>
</evidence>
<comment type="caution">
    <text evidence="6">The sequence shown here is derived from an EMBL/GenBank/DDBJ whole genome shotgun (WGS) entry which is preliminary data.</text>
</comment>
<evidence type="ECO:0000256" key="3">
    <source>
        <dbReference type="ARBA" id="ARBA00022729"/>
    </source>
</evidence>
<protein>
    <recommendedName>
        <fullName evidence="5">DAN domain-containing protein</fullName>
    </recommendedName>
</protein>
<keyword evidence="2" id="KW-0964">Secreted</keyword>
<comment type="subcellular location">
    <subcellularLocation>
        <location evidence="1">Secreted</location>
    </subcellularLocation>
</comment>
<dbReference type="EMBL" id="JAOYFB010000039">
    <property type="protein sequence ID" value="KAK4029463.1"/>
    <property type="molecule type" value="Genomic_DNA"/>
</dbReference>
<name>A0ABR0AWF8_9CRUS</name>
<sequence length="88" mass="9724">MSSFTYNKQATSTTKHSSRNNVLPFLLASITLVILGLVSDVRADECHLTPVIHVLQYPGCIPKPIPSFACTGKCTSYVQEEEIATHFR</sequence>